<comment type="caution">
    <text evidence="2">The sequence shown here is derived from an EMBL/GenBank/DDBJ whole genome shotgun (WGS) entry which is preliminary data.</text>
</comment>
<dbReference type="RefSeq" id="WP_157306748.1">
    <property type="nucleotide sequence ID" value="NZ_WRXN01000005.1"/>
</dbReference>
<reference evidence="2 3" key="1">
    <citation type="submission" date="2019-12" db="EMBL/GenBank/DDBJ databases">
        <title>Chitinophaga sp. strain ysch24 (GDMCC 1.1355), whole genome shotgun sequence.</title>
        <authorList>
            <person name="Zhang X."/>
        </authorList>
    </citation>
    <scope>NUCLEOTIDE SEQUENCE [LARGE SCALE GENOMIC DNA]</scope>
    <source>
        <strain evidence="3">ysch24</strain>
    </source>
</reference>
<proteinExistence type="predicted"/>
<gene>
    <name evidence="2" type="ORF">GO493_13700</name>
</gene>
<accession>A0A7K1U4Q6</accession>
<organism evidence="2 3">
    <name type="scientific">Chitinophaga tropicalis</name>
    <dbReference type="NCBI Taxonomy" id="2683588"/>
    <lineage>
        <taxon>Bacteria</taxon>
        <taxon>Pseudomonadati</taxon>
        <taxon>Bacteroidota</taxon>
        <taxon>Chitinophagia</taxon>
        <taxon>Chitinophagales</taxon>
        <taxon>Chitinophagaceae</taxon>
        <taxon>Chitinophaga</taxon>
    </lineage>
</organism>
<protein>
    <recommendedName>
        <fullName evidence="4">VCBS repeat-containing protein</fullName>
    </recommendedName>
</protein>
<evidence type="ECO:0008006" key="4">
    <source>
        <dbReference type="Google" id="ProtNLM"/>
    </source>
</evidence>
<dbReference type="EMBL" id="WRXN01000005">
    <property type="protein sequence ID" value="MVT09319.1"/>
    <property type="molecule type" value="Genomic_DNA"/>
</dbReference>
<sequence length="164" mass="18855">MRIIIFSLLLAAKVCAGQSAVPGAVTSYLETYLREWRMCRHEDYDKSFWSFYNTNTLPFFTAVDINDDNKIDYCVLVRKKNELRLVILLSDGKGFRHWLSDKFPGSATQLQYCLLPEPPGRMDVAYPVISSLILTNNALNVMQMENRACIYYWDGTAISVFLTM</sequence>
<evidence type="ECO:0000256" key="1">
    <source>
        <dbReference type="SAM" id="SignalP"/>
    </source>
</evidence>
<feature type="chain" id="PRO_5029456909" description="VCBS repeat-containing protein" evidence="1">
    <location>
        <begin position="17"/>
        <end position="164"/>
    </location>
</feature>
<evidence type="ECO:0000313" key="3">
    <source>
        <dbReference type="Proteomes" id="UP000461730"/>
    </source>
</evidence>
<dbReference type="Proteomes" id="UP000461730">
    <property type="component" value="Unassembled WGS sequence"/>
</dbReference>
<keyword evidence="1" id="KW-0732">Signal</keyword>
<evidence type="ECO:0000313" key="2">
    <source>
        <dbReference type="EMBL" id="MVT09319.1"/>
    </source>
</evidence>
<keyword evidence="3" id="KW-1185">Reference proteome</keyword>
<dbReference type="AlphaFoldDB" id="A0A7K1U4Q6"/>
<name>A0A7K1U4Q6_9BACT</name>
<feature type="signal peptide" evidence="1">
    <location>
        <begin position="1"/>
        <end position="16"/>
    </location>
</feature>